<sequence length="747" mass="84654">MVHSSQFISGLSLPGGQLVDRMEAMVIEEPNASSSSAAGSSVSGSSARNSRTSSTTSLSACSDSQTQTQTPRRSSSFRRPSFSKVKHQVASAGVKFAASMVSLPIIGELLEGVCDSVRDYENMGSNRHGLAELEQRVEAILNMLNSEPRLLTTDREYAHFTDCIQNLHIEVNSELQAGLVRRLDAATRLDEFNRELTDLLANAIKAGHIVQKRVVVPEEFDSTIPSLKIVNERNGLVIREHISTRRYDGTSVNDTRDQLHVYTYQAMYNDVAVEVEDYCGGPGGYLVQTLTELVDDYNQRGLNPVLQRLHGGSVFKDQTGRLHAYLVLSPREGTPWVKLVKAKQSIELLCQVAEKTATVFKQLKQNKQMNFDDIRVRSDGTLLLVPHTEGDNFLLDEDVFDPSDIGGDGEYEIGWPFDDLCRLLHESSKQGLVPEAVAALREHDGTWDQIAVWRVGRDIGLRPPPSSRAFNCYPAHHWTINPGWIIHWPEPGSMPSELDGCFNPVVKLPKSMIEEEYEQQHLTSFMIKTAMGKRGDECINYFNQDRGEAWLLPAQEKDWESCPLEPWQGVESITLHYESVRLELVEWTEWKRALKIAAQKKDLAEEDLGVVNRTDVLITIDKQDIPELGTRPIYFYRRKPGADTSPQQFWGFFTFNQDPLGPTGLTVRCSGPNQRGRIVSESLPPDPSEYEQKWINLEIEIEYVNMCDDWSLMIEQQREYNRRHKMAPRYSEETLEWSDWEMDVDQV</sequence>
<dbReference type="OrthoDB" id="3220271at2759"/>
<evidence type="ECO:0000256" key="1">
    <source>
        <dbReference type="SAM" id="MobiDB-lite"/>
    </source>
</evidence>
<dbReference type="HOGENOM" id="CLU_372191_0_0_1"/>
<dbReference type="EMBL" id="AZST01000209">
    <property type="protein sequence ID" value="KEP50916.1"/>
    <property type="molecule type" value="Genomic_DNA"/>
</dbReference>
<proteinExistence type="predicted"/>
<dbReference type="AlphaFoldDB" id="A0A074RUX2"/>
<evidence type="ECO:0000313" key="2">
    <source>
        <dbReference type="EMBL" id="KEP50916.1"/>
    </source>
</evidence>
<feature type="region of interest" description="Disordered" evidence="1">
    <location>
        <begin position="30"/>
        <end position="81"/>
    </location>
</feature>
<dbReference type="Proteomes" id="UP000027456">
    <property type="component" value="Unassembled WGS sequence"/>
</dbReference>
<gene>
    <name evidence="2" type="ORF">V565_070970</name>
</gene>
<reference evidence="2 3" key="1">
    <citation type="submission" date="2013-12" db="EMBL/GenBank/DDBJ databases">
        <authorList>
            <person name="Cubeta M."/>
            <person name="Pakala S."/>
            <person name="Fedorova N."/>
            <person name="Thomas E."/>
            <person name="Dean R."/>
            <person name="Jabaji S."/>
            <person name="Neate S."/>
            <person name="Toda T."/>
            <person name="Tavantzis S."/>
            <person name="Vilgalys R."/>
            <person name="Bharathan N."/>
            <person name="Pakala S."/>
            <person name="Losada L.S."/>
            <person name="Zafar N."/>
            <person name="Nierman W."/>
        </authorList>
    </citation>
    <scope>NUCLEOTIDE SEQUENCE [LARGE SCALE GENOMIC DNA]</scope>
    <source>
        <strain evidence="2 3">123E</strain>
    </source>
</reference>
<name>A0A074RUX2_9AGAM</name>
<evidence type="ECO:0000313" key="3">
    <source>
        <dbReference type="Proteomes" id="UP000027456"/>
    </source>
</evidence>
<comment type="caution">
    <text evidence="2">The sequence shown here is derived from an EMBL/GenBank/DDBJ whole genome shotgun (WGS) entry which is preliminary data.</text>
</comment>
<accession>A0A074RUX2</accession>
<keyword evidence="3" id="KW-1185">Reference proteome</keyword>
<feature type="compositionally biased region" description="Low complexity" evidence="1">
    <location>
        <begin position="32"/>
        <end position="81"/>
    </location>
</feature>
<protein>
    <submittedName>
        <fullName evidence="2">Uncharacterized protein</fullName>
    </submittedName>
</protein>
<organism evidence="2 3">
    <name type="scientific">Rhizoctonia solani 123E</name>
    <dbReference type="NCBI Taxonomy" id="1423351"/>
    <lineage>
        <taxon>Eukaryota</taxon>
        <taxon>Fungi</taxon>
        <taxon>Dikarya</taxon>
        <taxon>Basidiomycota</taxon>
        <taxon>Agaricomycotina</taxon>
        <taxon>Agaricomycetes</taxon>
        <taxon>Cantharellales</taxon>
        <taxon>Ceratobasidiaceae</taxon>
        <taxon>Rhizoctonia</taxon>
    </lineage>
</organism>